<name>A0ABS2C9Y9_9NEIS</name>
<feature type="transmembrane region" description="Helical" evidence="1">
    <location>
        <begin position="25"/>
        <end position="47"/>
    </location>
</feature>
<keyword evidence="3" id="KW-1185">Reference proteome</keyword>
<dbReference type="RefSeq" id="WP_203569500.1">
    <property type="nucleotide sequence ID" value="NZ_WOFE01000001.1"/>
</dbReference>
<protein>
    <recommendedName>
        <fullName evidence="4">Type II secretion system protein M</fullName>
    </recommendedName>
</protein>
<reference evidence="2 3" key="1">
    <citation type="submission" date="2019-11" db="EMBL/GenBank/DDBJ databases">
        <title>Novel Deefgea species.</title>
        <authorList>
            <person name="Han J.-H."/>
        </authorList>
    </citation>
    <scope>NUCLEOTIDE SEQUENCE [LARGE SCALE GENOMIC DNA]</scope>
    <source>
        <strain evidence="2 3">LMG 24817</strain>
    </source>
</reference>
<keyword evidence="1" id="KW-1133">Transmembrane helix</keyword>
<evidence type="ECO:0008006" key="4">
    <source>
        <dbReference type="Google" id="ProtNLM"/>
    </source>
</evidence>
<organism evidence="2 3">
    <name type="scientific">Deefgea chitinilytica</name>
    <dbReference type="NCBI Taxonomy" id="570276"/>
    <lineage>
        <taxon>Bacteria</taxon>
        <taxon>Pseudomonadati</taxon>
        <taxon>Pseudomonadota</taxon>
        <taxon>Betaproteobacteria</taxon>
        <taxon>Neisseriales</taxon>
        <taxon>Chitinibacteraceae</taxon>
        <taxon>Deefgea</taxon>
    </lineage>
</organism>
<keyword evidence="1" id="KW-0472">Membrane</keyword>
<dbReference type="Pfam" id="PF04612">
    <property type="entry name" value="T2SSM"/>
    <property type="match status" value="1"/>
</dbReference>
<evidence type="ECO:0000256" key="1">
    <source>
        <dbReference type="SAM" id="Phobius"/>
    </source>
</evidence>
<dbReference type="Proteomes" id="UP001195660">
    <property type="component" value="Unassembled WGS sequence"/>
</dbReference>
<evidence type="ECO:0000313" key="2">
    <source>
        <dbReference type="EMBL" id="MBM5570186.1"/>
    </source>
</evidence>
<comment type="caution">
    <text evidence="2">The sequence shown here is derived from an EMBL/GenBank/DDBJ whole genome shotgun (WGS) entry which is preliminary data.</text>
</comment>
<keyword evidence="1" id="KW-0812">Transmembrane</keyword>
<evidence type="ECO:0000313" key="3">
    <source>
        <dbReference type="Proteomes" id="UP001195660"/>
    </source>
</evidence>
<dbReference type="EMBL" id="WOFE01000001">
    <property type="protein sequence ID" value="MBM5570186.1"/>
    <property type="molecule type" value="Genomic_DNA"/>
</dbReference>
<dbReference type="InterPro" id="IPR007690">
    <property type="entry name" value="T2SS_GspM"/>
</dbReference>
<accession>A0ABS2C9Y9</accession>
<sequence length="158" mass="17525">MSAVMQVWQRQAQAYWQQRQPRERLMLTVWLLAVLFALMYFAIYSPLNTQIAKLSSNVPRLEGYLFAMRGSKPDAVRSKTATGDLRSAVFAALSAKKISADVRSISTTQLELRSSHSSVNEALQLANSLKTELAAKVISIQIKQDNGAAALVLVLERT</sequence>
<proteinExistence type="predicted"/>
<gene>
    <name evidence="2" type="ORF">GM173_01165</name>
</gene>